<protein>
    <submittedName>
        <fullName evidence="6">Isoprenylcysteine carboxylmethyltransferase family protein</fullName>
    </submittedName>
</protein>
<evidence type="ECO:0000256" key="4">
    <source>
        <dbReference type="ARBA" id="ARBA00023136"/>
    </source>
</evidence>
<feature type="transmembrane region" description="Helical" evidence="5">
    <location>
        <begin position="95"/>
        <end position="125"/>
    </location>
</feature>
<keyword evidence="6" id="KW-0808">Transferase</keyword>
<dbReference type="GeneID" id="93862495"/>
<keyword evidence="4 5" id="KW-0472">Membrane</keyword>
<dbReference type="EMBL" id="PDEV01000001">
    <property type="protein sequence ID" value="PEN17193.1"/>
    <property type="molecule type" value="Genomic_DNA"/>
</dbReference>
<dbReference type="Gene3D" id="1.20.120.1630">
    <property type="match status" value="1"/>
</dbReference>
<dbReference type="PANTHER" id="PTHR12714">
    <property type="entry name" value="PROTEIN-S ISOPRENYLCYSTEINE O-METHYLTRANSFERASE"/>
    <property type="match status" value="1"/>
</dbReference>
<feature type="transmembrane region" description="Helical" evidence="5">
    <location>
        <begin position="40"/>
        <end position="63"/>
    </location>
</feature>
<evidence type="ECO:0000313" key="7">
    <source>
        <dbReference type="Proteomes" id="UP000219947"/>
    </source>
</evidence>
<accession>A0A2A8D8S7</accession>
<keyword evidence="7" id="KW-1185">Reference proteome</keyword>
<dbReference type="PANTHER" id="PTHR12714:SF24">
    <property type="entry name" value="SLR1182 PROTEIN"/>
    <property type="match status" value="1"/>
</dbReference>
<evidence type="ECO:0000256" key="1">
    <source>
        <dbReference type="ARBA" id="ARBA00004127"/>
    </source>
</evidence>
<gene>
    <name evidence="6" type="ORF">CRM92_04040</name>
</gene>
<comment type="caution">
    <text evidence="6">The sequence shown here is derived from an EMBL/GenBank/DDBJ whole genome shotgun (WGS) entry which is preliminary data.</text>
</comment>
<dbReference type="RefSeq" id="WP_048751895.1">
    <property type="nucleotide sequence ID" value="NZ_CAURLQ010000059.1"/>
</dbReference>
<dbReference type="InterPro" id="IPR007318">
    <property type="entry name" value="Phopholipid_MeTrfase"/>
</dbReference>
<dbReference type="GO" id="GO:0032259">
    <property type="term" value="P:methylation"/>
    <property type="evidence" value="ECO:0007669"/>
    <property type="project" value="UniProtKB-KW"/>
</dbReference>
<reference evidence="6" key="1">
    <citation type="submission" date="2017-10" db="EMBL/GenBank/DDBJ databases">
        <title>Kefir isolates.</title>
        <authorList>
            <person name="Kim Y."/>
            <person name="Blasche S."/>
        </authorList>
    </citation>
    <scope>NUCLEOTIDE SEQUENCE [LARGE SCALE GENOMIC DNA]</scope>
    <source>
        <strain evidence="6">OG2-2</strain>
    </source>
</reference>
<evidence type="ECO:0000313" key="6">
    <source>
        <dbReference type="EMBL" id="PEN17193.1"/>
    </source>
</evidence>
<evidence type="ECO:0000256" key="3">
    <source>
        <dbReference type="ARBA" id="ARBA00022989"/>
    </source>
</evidence>
<dbReference type="GO" id="GO:0012505">
    <property type="term" value="C:endomembrane system"/>
    <property type="evidence" value="ECO:0007669"/>
    <property type="project" value="UniProtKB-SubCell"/>
</dbReference>
<name>A0A2A8D8S7_9MICC</name>
<keyword evidence="6" id="KW-0489">Methyltransferase</keyword>
<evidence type="ECO:0000256" key="5">
    <source>
        <dbReference type="SAM" id="Phobius"/>
    </source>
</evidence>
<dbReference type="GO" id="GO:0008168">
    <property type="term" value="F:methyltransferase activity"/>
    <property type="evidence" value="ECO:0007669"/>
    <property type="project" value="UniProtKB-KW"/>
</dbReference>
<comment type="subcellular location">
    <subcellularLocation>
        <location evidence="1">Endomembrane system</location>
        <topology evidence="1">Multi-pass membrane protein</topology>
    </subcellularLocation>
</comment>
<feature type="transmembrane region" description="Helical" evidence="5">
    <location>
        <begin position="12"/>
        <end position="34"/>
    </location>
</feature>
<dbReference type="AlphaFoldDB" id="A0A2A8D8S7"/>
<organism evidence="6 7">
    <name type="scientific">Rothia dentocariosa</name>
    <dbReference type="NCBI Taxonomy" id="2047"/>
    <lineage>
        <taxon>Bacteria</taxon>
        <taxon>Bacillati</taxon>
        <taxon>Actinomycetota</taxon>
        <taxon>Actinomycetes</taxon>
        <taxon>Micrococcales</taxon>
        <taxon>Micrococcaceae</taxon>
        <taxon>Rothia</taxon>
    </lineage>
</organism>
<keyword evidence="3 5" id="KW-1133">Transmembrane helix</keyword>
<keyword evidence="2 5" id="KW-0812">Transmembrane</keyword>
<dbReference type="Proteomes" id="UP000219947">
    <property type="component" value="Unassembled WGS sequence"/>
</dbReference>
<dbReference type="Pfam" id="PF04191">
    <property type="entry name" value="PEMT"/>
    <property type="match status" value="1"/>
</dbReference>
<proteinExistence type="predicted"/>
<evidence type="ECO:0000256" key="2">
    <source>
        <dbReference type="ARBA" id="ARBA00022692"/>
    </source>
</evidence>
<sequence>MKRLAAALEYKVPPPLIGALCASLMWLICGMPPLTGRPPLLLVPALALVVLGLTVDAVGVLSFRRARTTVNPFAPERTVNIVSSGIYRLSRNPMYLGMACILTGWAVWLWQVQAVLGVVLFVAWITRFQIIPEERVLTQKFGTEYRQYRQRVRRWV</sequence>